<accession>A0A5E7BFY4</accession>
<dbReference type="EMBL" id="CABVHY010000008">
    <property type="protein sequence ID" value="VVN91182.1"/>
    <property type="molecule type" value="Genomic_DNA"/>
</dbReference>
<protein>
    <submittedName>
        <fullName evidence="1">Uncharacterized protein</fullName>
    </submittedName>
</protein>
<evidence type="ECO:0000313" key="1">
    <source>
        <dbReference type="EMBL" id="VVN91182.1"/>
    </source>
</evidence>
<evidence type="ECO:0000313" key="2">
    <source>
        <dbReference type="Proteomes" id="UP000379480"/>
    </source>
</evidence>
<gene>
    <name evidence="1" type="ORF">PS723_01880</name>
</gene>
<organism evidence="1 2">
    <name type="scientific">Pseudomonas fluorescens</name>
    <dbReference type="NCBI Taxonomy" id="294"/>
    <lineage>
        <taxon>Bacteria</taxon>
        <taxon>Pseudomonadati</taxon>
        <taxon>Pseudomonadota</taxon>
        <taxon>Gammaproteobacteria</taxon>
        <taxon>Pseudomonadales</taxon>
        <taxon>Pseudomonadaceae</taxon>
        <taxon>Pseudomonas</taxon>
    </lineage>
</organism>
<dbReference type="Proteomes" id="UP000379480">
    <property type="component" value="Unassembled WGS sequence"/>
</dbReference>
<reference evidence="1 2" key="1">
    <citation type="submission" date="2019-09" db="EMBL/GenBank/DDBJ databases">
        <authorList>
            <person name="Chandra G."/>
            <person name="Truman W A."/>
        </authorList>
    </citation>
    <scope>NUCLEOTIDE SEQUENCE [LARGE SCALE GENOMIC DNA]</scope>
    <source>
        <strain evidence="1">PS723</strain>
    </source>
</reference>
<dbReference type="AlphaFoldDB" id="A0A5E7BFY4"/>
<proteinExistence type="predicted"/>
<name>A0A5E7BFY4_PSEFL</name>
<sequence length="54" mass="6159">MKMIRHHHPSQRVCPVVLLRQAKLLDNPPPQTPVGKNRLALMNNNGHQINSPNF</sequence>